<dbReference type="InterPro" id="IPR022764">
    <property type="entry name" value="Peptidase_S54_rhomboid_dom"/>
</dbReference>
<keyword evidence="3 8" id="KW-0812">Transmembrane</keyword>
<proteinExistence type="inferred from homology"/>
<evidence type="ECO:0000256" key="6">
    <source>
        <dbReference type="ARBA" id="ARBA00023136"/>
    </source>
</evidence>
<comment type="caution">
    <text evidence="10">The sequence shown here is derived from an EMBL/GenBank/DDBJ whole genome shotgun (WGS) entry which is preliminary data.</text>
</comment>
<feature type="compositionally biased region" description="Acidic residues" evidence="7">
    <location>
        <begin position="194"/>
        <end position="205"/>
    </location>
</feature>
<evidence type="ECO:0000256" key="1">
    <source>
        <dbReference type="ARBA" id="ARBA00004141"/>
    </source>
</evidence>
<reference evidence="10" key="1">
    <citation type="journal article" date="2023" name="Mol. Plant Microbe Interact.">
        <title>Elucidating the Obligate Nature and Biological Capacity of an Invasive Fungal Corn Pathogen.</title>
        <authorList>
            <person name="MacCready J.S."/>
            <person name="Roggenkamp E.M."/>
            <person name="Gdanetz K."/>
            <person name="Chilvers M.I."/>
        </authorList>
    </citation>
    <scope>NUCLEOTIDE SEQUENCE</scope>
    <source>
        <strain evidence="10">PM02</strain>
    </source>
</reference>
<feature type="compositionally biased region" description="Basic and acidic residues" evidence="7">
    <location>
        <begin position="274"/>
        <end position="286"/>
    </location>
</feature>
<feature type="compositionally biased region" description="Basic and acidic residues" evidence="7">
    <location>
        <begin position="299"/>
        <end position="316"/>
    </location>
</feature>
<feature type="transmembrane region" description="Helical" evidence="8">
    <location>
        <begin position="371"/>
        <end position="388"/>
    </location>
</feature>
<feature type="transmembrane region" description="Helical" evidence="8">
    <location>
        <begin position="333"/>
        <end position="351"/>
    </location>
</feature>
<evidence type="ECO:0000313" key="11">
    <source>
        <dbReference type="Proteomes" id="UP001217918"/>
    </source>
</evidence>
<organism evidence="10 11">
    <name type="scientific">Phyllachora maydis</name>
    <dbReference type="NCBI Taxonomy" id="1825666"/>
    <lineage>
        <taxon>Eukaryota</taxon>
        <taxon>Fungi</taxon>
        <taxon>Dikarya</taxon>
        <taxon>Ascomycota</taxon>
        <taxon>Pezizomycotina</taxon>
        <taxon>Sordariomycetes</taxon>
        <taxon>Sordariomycetidae</taxon>
        <taxon>Phyllachorales</taxon>
        <taxon>Phyllachoraceae</taxon>
        <taxon>Phyllachora</taxon>
    </lineage>
</organism>
<sequence>MSGRLGLHGFRAPFHPGVQSVSRTWLRSVFTLSASGSCRPPRRPPVDGKDRRAALVAASSPGARGARCTHLAPRRLIHLMSPPIISHYVDLPPDYKDETGLPFGADLSDTEARRIFGPRVDTALANRLLRILHGRRVAGTLDDPDLQQRTAKFMARFTEDQRETALAWLRTNAPVDEVINAGLRAEDELAALEEVEAEEEEEGGEGPDARARAGEDAKQEEVSPPGAGRGWAEKFEKWLYKQKQTGGDVYGEGAFDKIRARNIQKAKVAEALREQEEKKKRKREEEGAAGVTGPLARMDSNKPRELSPRMREWTRRATSDLKAPPEMAKWERLLPSAVFVALCLGFLFAYANFYQAPEVSERLYQDIPPSVATVGVLIMANTVVWCLWRVPPLWRVLNRYFAIVPATPKPTSMLLYMFSHQKVGHLATNMAVFALLGTQLHNEVGRGYFLATFLGSGLLAGLGSLGYFVLTNQLTTFSLGASAAWYGTAVAYFWLHRWDGFKVFGLPPDPAHGVQGLGFIGLFTAVNLAGVASPGVRKATDLAAHFAGIAAGLLIGSYLEKKKEEGEGGRLAEPEVDPASSVWHAYGLYGYFVEHVLGIKEVARPVKPAPAAAAAAAAAADVGTKER</sequence>
<evidence type="ECO:0000256" key="7">
    <source>
        <dbReference type="SAM" id="MobiDB-lite"/>
    </source>
</evidence>
<feature type="region of interest" description="Disordered" evidence="7">
    <location>
        <begin position="194"/>
        <end position="229"/>
    </location>
</feature>
<feature type="transmembrane region" description="Helical" evidence="8">
    <location>
        <begin position="448"/>
        <end position="470"/>
    </location>
</feature>
<evidence type="ECO:0000256" key="8">
    <source>
        <dbReference type="SAM" id="Phobius"/>
    </source>
</evidence>
<feature type="region of interest" description="Disordered" evidence="7">
    <location>
        <begin position="274"/>
        <end position="316"/>
    </location>
</feature>
<dbReference type="GO" id="GO:0016020">
    <property type="term" value="C:membrane"/>
    <property type="evidence" value="ECO:0007669"/>
    <property type="project" value="UniProtKB-SubCell"/>
</dbReference>
<feature type="compositionally biased region" description="Basic and acidic residues" evidence="7">
    <location>
        <begin position="207"/>
        <end position="221"/>
    </location>
</feature>
<accession>A0AAD9MDX8</accession>
<dbReference type="InterPro" id="IPR035952">
    <property type="entry name" value="Rhomboid-like_sf"/>
</dbReference>
<dbReference type="PANTHER" id="PTHR43731:SF14">
    <property type="entry name" value="PRESENILIN-ASSOCIATED RHOMBOID-LIKE PROTEIN, MITOCHONDRIAL"/>
    <property type="match status" value="1"/>
</dbReference>
<dbReference type="EMBL" id="JAQQPM010000007">
    <property type="protein sequence ID" value="KAK2073544.1"/>
    <property type="molecule type" value="Genomic_DNA"/>
</dbReference>
<dbReference type="GO" id="GO:0006465">
    <property type="term" value="P:signal peptide processing"/>
    <property type="evidence" value="ECO:0007669"/>
    <property type="project" value="TreeGrafter"/>
</dbReference>
<feature type="domain" description="Peptidase S54 rhomboid" evidence="9">
    <location>
        <begin position="412"/>
        <end position="559"/>
    </location>
</feature>
<dbReference type="Proteomes" id="UP001217918">
    <property type="component" value="Unassembled WGS sequence"/>
</dbReference>
<evidence type="ECO:0000256" key="5">
    <source>
        <dbReference type="ARBA" id="ARBA00022989"/>
    </source>
</evidence>
<dbReference type="GO" id="GO:0004252">
    <property type="term" value="F:serine-type endopeptidase activity"/>
    <property type="evidence" value="ECO:0007669"/>
    <property type="project" value="InterPro"/>
</dbReference>
<keyword evidence="6 8" id="KW-0472">Membrane</keyword>
<dbReference type="PANTHER" id="PTHR43731">
    <property type="entry name" value="RHOMBOID PROTEASE"/>
    <property type="match status" value="1"/>
</dbReference>
<keyword evidence="11" id="KW-1185">Reference proteome</keyword>
<evidence type="ECO:0000259" key="9">
    <source>
        <dbReference type="Pfam" id="PF01694"/>
    </source>
</evidence>
<dbReference type="AlphaFoldDB" id="A0AAD9MDX8"/>
<evidence type="ECO:0000256" key="4">
    <source>
        <dbReference type="ARBA" id="ARBA00022801"/>
    </source>
</evidence>
<feature type="transmembrane region" description="Helical" evidence="8">
    <location>
        <begin position="476"/>
        <end position="495"/>
    </location>
</feature>
<name>A0AAD9MDX8_9PEZI</name>
<protein>
    <recommendedName>
        <fullName evidence="9">Peptidase S54 rhomboid domain-containing protein</fullName>
    </recommendedName>
</protein>
<dbReference type="Pfam" id="PF01694">
    <property type="entry name" value="Rhomboid"/>
    <property type="match status" value="1"/>
</dbReference>
<evidence type="ECO:0000256" key="3">
    <source>
        <dbReference type="ARBA" id="ARBA00022692"/>
    </source>
</evidence>
<dbReference type="Gene3D" id="1.20.1540.10">
    <property type="entry name" value="Rhomboid-like"/>
    <property type="match status" value="1"/>
</dbReference>
<keyword evidence="4" id="KW-0378">Hydrolase</keyword>
<feature type="transmembrane region" description="Helical" evidence="8">
    <location>
        <begin position="516"/>
        <end position="536"/>
    </location>
</feature>
<gene>
    <name evidence="10" type="ORF">P8C59_007823</name>
</gene>
<evidence type="ECO:0000256" key="2">
    <source>
        <dbReference type="ARBA" id="ARBA00009045"/>
    </source>
</evidence>
<dbReference type="SUPFAM" id="SSF144091">
    <property type="entry name" value="Rhomboid-like"/>
    <property type="match status" value="1"/>
</dbReference>
<comment type="similarity">
    <text evidence="2">Belongs to the peptidase S54 family.</text>
</comment>
<comment type="subcellular location">
    <subcellularLocation>
        <location evidence="1">Membrane</location>
        <topology evidence="1">Multi-pass membrane protein</topology>
    </subcellularLocation>
</comment>
<keyword evidence="5 8" id="KW-1133">Transmembrane helix</keyword>
<dbReference type="InterPro" id="IPR050925">
    <property type="entry name" value="Rhomboid_protease_S54"/>
</dbReference>
<evidence type="ECO:0000313" key="10">
    <source>
        <dbReference type="EMBL" id="KAK2073544.1"/>
    </source>
</evidence>